<accession>A0A811QJ38</accession>
<evidence type="ECO:0000313" key="2">
    <source>
        <dbReference type="EMBL" id="CAD6256827.1"/>
    </source>
</evidence>
<dbReference type="EMBL" id="CAJGYO010000010">
    <property type="protein sequence ID" value="CAD6256827.1"/>
    <property type="molecule type" value="Genomic_DNA"/>
</dbReference>
<dbReference type="PANTHER" id="PTHR31170">
    <property type="entry name" value="BNAC04G53230D PROTEIN"/>
    <property type="match status" value="1"/>
</dbReference>
<feature type="region of interest" description="Disordered" evidence="1">
    <location>
        <begin position="1"/>
        <end position="21"/>
    </location>
</feature>
<dbReference type="AlphaFoldDB" id="A0A811QJ38"/>
<proteinExistence type="predicted"/>
<protein>
    <submittedName>
        <fullName evidence="2">Uncharacterized protein</fullName>
    </submittedName>
</protein>
<dbReference type="Proteomes" id="UP000604825">
    <property type="component" value="Unassembled WGS sequence"/>
</dbReference>
<dbReference type="InterPro" id="IPR004158">
    <property type="entry name" value="DUF247_pln"/>
</dbReference>
<comment type="caution">
    <text evidence="2">The sequence shown here is derived from an EMBL/GenBank/DDBJ whole genome shotgun (WGS) entry which is preliminary data.</text>
</comment>
<gene>
    <name evidence="2" type="ORF">NCGR_LOCUS40324</name>
</gene>
<organism evidence="2 3">
    <name type="scientific">Miscanthus lutarioriparius</name>
    <dbReference type="NCBI Taxonomy" id="422564"/>
    <lineage>
        <taxon>Eukaryota</taxon>
        <taxon>Viridiplantae</taxon>
        <taxon>Streptophyta</taxon>
        <taxon>Embryophyta</taxon>
        <taxon>Tracheophyta</taxon>
        <taxon>Spermatophyta</taxon>
        <taxon>Magnoliopsida</taxon>
        <taxon>Liliopsida</taxon>
        <taxon>Poales</taxon>
        <taxon>Poaceae</taxon>
        <taxon>PACMAD clade</taxon>
        <taxon>Panicoideae</taxon>
        <taxon>Andropogonodae</taxon>
        <taxon>Andropogoneae</taxon>
        <taxon>Saccharinae</taxon>
        <taxon>Miscanthus</taxon>
    </lineage>
</organism>
<dbReference type="PANTHER" id="PTHR31170:SF18">
    <property type="entry name" value="(WILD MALAYSIAN BANANA) HYPOTHETICAL PROTEIN"/>
    <property type="match status" value="1"/>
</dbReference>
<evidence type="ECO:0000256" key="1">
    <source>
        <dbReference type="SAM" id="MobiDB-lite"/>
    </source>
</evidence>
<name>A0A811QJ38_9POAL</name>
<evidence type="ECO:0000313" key="3">
    <source>
        <dbReference type="Proteomes" id="UP000604825"/>
    </source>
</evidence>
<dbReference type="Pfam" id="PF03140">
    <property type="entry name" value="DUF247"/>
    <property type="match status" value="1"/>
</dbReference>
<keyword evidence="3" id="KW-1185">Reference proteome</keyword>
<reference evidence="2" key="1">
    <citation type="submission" date="2020-10" db="EMBL/GenBank/DDBJ databases">
        <authorList>
            <person name="Han B."/>
            <person name="Lu T."/>
            <person name="Zhao Q."/>
            <person name="Huang X."/>
            <person name="Zhao Y."/>
        </authorList>
    </citation>
    <scope>NUCLEOTIDE SEQUENCE</scope>
</reference>
<sequence>MSSWALDVDKNKMPPNDEAAEASRWQRHAIYRVPAFIKDLNPKAYRPQVVSLGPFHHGDAALLPMEAHKRRALAHLLRRSGRPLEEFTAAMRGAAEQLESAYRDLGAEWRGDRERFLDMLIVDGCFLLEAMRVAKDVGVGDDGYATSDPVFSRHGVLYVMPFIRRDMLMLENQLPLLVLERLVAVMTAQPPSHQEINRMVLWFLSPSSPAVGVELGLHPLAVYRGSLVHGSSRRPDSRDLLDTYQEETIIRPAVELHEAGVRFKRSWTNSLRDVRFRRGVLRVPALCVDDSTEYALLNMMAFERLHAGAGSDVAAYVFFMSNVLGSARDVALLRSEGVVQNAAAGSDKAVAQMFERMSKDVVFDPESAIDAVHRHVNAYCRRWRPWRMWWRWRQA</sequence>
<dbReference type="OrthoDB" id="1846188at2759"/>